<gene>
    <name evidence="1" type="ORF">FOTG_18154</name>
</gene>
<organism evidence="1">
    <name type="scientific">Fusarium oxysporum f. sp. vasinfectum 25433</name>
    <dbReference type="NCBI Taxonomy" id="1089449"/>
    <lineage>
        <taxon>Eukaryota</taxon>
        <taxon>Fungi</taxon>
        <taxon>Dikarya</taxon>
        <taxon>Ascomycota</taxon>
        <taxon>Pezizomycotina</taxon>
        <taxon>Sordariomycetes</taxon>
        <taxon>Hypocreomycetidae</taxon>
        <taxon>Hypocreales</taxon>
        <taxon>Nectriaceae</taxon>
        <taxon>Fusarium</taxon>
        <taxon>Fusarium oxysporum species complex</taxon>
    </lineage>
</organism>
<accession>X0KX89</accession>
<reference evidence="1" key="2">
    <citation type="submission" date="2014-03" db="EMBL/GenBank/DDBJ databases">
        <title>The Genome Annotation of Fusarium oxysporum Cotton.</title>
        <authorList>
            <consortium name="The Broad Institute Genomics Platform"/>
            <person name="Ma L.-J."/>
            <person name="Corby-Kistler H."/>
            <person name="Broz K."/>
            <person name="Gale L.R."/>
            <person name="Jonkers W."/>
            <person name="O'Donnell K."/>
            <person name="Ploetz R."/>
            <person name="Steinberg C."/>
            <person name="Schwartz D.C."/>
            <person name="VanEtten H."/>
            <person name="Zhou S."/>
            <person name="Young S.K."/>
            <person name="Zeng Q."/>
            <person name="Gargeya S."/>
            <person name="Fitzgerald M."/>
            <person name="Abouelleil A."/>
            <person name="Alvarado L."/>
            <person name="Chapman S.B."/>
            <person name="Gainer-Dewar J."/>
            <person name="Goldberg J."/>
            <person name="Griggs A."/>
            <person name="Gujja S."/>
            <person name="Hansen M."/>
            <person name="Howarth C."/>
            <person name="Imamovic A."/>
            <person name="Ireland A."/>
            <person name="Larimer J."/>
            <person name="McCowan C."/>
            <person name="Murphy C."/>
            <person name="Pearson M."/>
            <person name="Poon T.W."/>
            <person name="Priest M."/>
            <person name="Roberts A."/>
            <person name="Saif S."/>
            <person name="Shea T."/>
            <person name="Sykes S."/>
            <person name="Wortman J."/>
            <person name="Nusbaum C."/>
            <person name="Birren B."/>
        </authorList>
    </citation>
    <scope>NUCLEOTIDE SEQUENCE</scope>
    <source>
        <strain evidence="1">25433</strain>
    </source>
</reference>
<evidence type="ECO:0000313" key="1">
    <source>
        <dbReference type="EMBL" id="EXM13387.1"/>
    </source>
</evidence>
<sequence>MRMRSVLRYRGLRNVTNGSKSFASPSNTQCQSFKGSLVTTTWMSTRCTSNGTQFSIWPCSYHGRNSSPKPTPILQAYGRASRLPCVLV</sequence>
<name>X0KX89_FUSOX</name>
<dbReference type="AlphaFoldDB" id="X0KX89"/>
<dbReference type="HOGENOM" id="CLU_2469145_0_0_1"/>
<reference evidence="1" key="1">
    <citation type="submission" date="2011-11" db="EMBL/GenBank/DDBJ databases">
        <title>The Genome Sequence of Fusarium oxysporum Cotton.</title>
        <authorList>
            <consortium name="The Broad Institute Genome Sequencing Platform"/>
            <person name="Ma L.-J."/>
            <person name="Gale L.R."/>
            <person name="Schwartz D.C."/>
            <person name="Zhou S."/>
            <person name="Corby-Kistler H."/>
            <person name="Young S.K."/>
            <person name="Zeng Q."/>
            <person name="Gargeya S."/>
            <person name="Fitzgerald M."/>
            <person name="Haas B."/>
            <person name="Abouelleil A."/>
            <person name="Alvarado L."/>
            <person name="Arachchi H.M."/>
            <person name="Berlin A."/>
            <person name="Brown A."/>
            <person name="Chapman S.B."/>
            <person name="Chen Z."/>
            <person name="Dunbar C."/>
            <person name="Freedman E."/>
            <person name="Gearin G."/>
            <person name="Goldberg J."/>
            <person name="Griggs A."/>
            <person name="Gujja S."/>
            <person name="Heiman D."/>
            <person name="Howarth C."/>
            <person name="Larson L."/>
            <person name="Lui A."/>
            <person name="MacDonald P.J.P."/>
            <person name="Montmayeur A."/>
            <person name="Murphy C."/>
            <person name="Neiman D."/>
            <person name="Pearson M."/>
            <person name="Priest M."/>
            <person name="Roberts A."/>
            <person name="Saif S."/>
            <person name="Shea T."/>
            <person name="Shenoy N."/>
            <person name="Sisk P."/>
            <person name="Stolte C."/>
            <person name="Sykes S."/>
            <person name="Wortman J."/>
            <person name="Nusbaum C."/>
            <person name="Birren B."/>
        </authorList>
    </citation>
    <scope>NUCLEOTIDE SEQUENCE [LARGE SCALE GENOMIC DNA]</scope>
    <source>
        <strain evidence="1">25433</strain>
    </source>
</reference>
<proteinExistence type="predicted"/>
<dbReference type="Proteomes" id="UP000030701">
    <property type="component" value="Unassembled WGS sequence"/>
</dbReference>
<protein>
    <submittedName>
        <fullName evidence="1">Uncharacterized protein</fullName>
    </submittedName>
</protein>
<dbReference type="EMBL" id="KK035289">
    <property type="protein sequence ID" value="EXM13387.1"/>
    <property type="molecule type" value="Genomic_DNA"/>
</dbReference>